<dbReference type="GeneID" id="25738239"/>
<keyword evidence="2" id="KW-1185">Reference proteome</keyword>
<proteinExistence type="predicted"/>
<dbReference type="RefSeq" id="XP_013901619.1">
    <property type="nucleotide sequence ID" value="XM_014046165.1"/>
</dbReference>
<sequence length="96" mass="10558">MTTKRGPQPERSPVRARWESPDAAVSISVLVRRAQNFQRSLTQVSDLSQFGTAEEAAKLLLPRGSLLLGSSTVTDALPPRETLLGPVEIPPRNYYL</sequence>
<protein>
    <submittedName>
        <fullName evidence="1">Uncharacterized protein</fullName>
    </submittedName>
</protein>
<dbReference type="PANTHER" id="PTHR37764:SF1">
    <property type="entry name" value="KETOSE_ALDOSE ISOMERASE, PUTATIVE (MOG1_PSBP_DUF1795-LIKE PHOTOSYSTEM II REACTION CENTER PSBP FAMILY PROTEIN)-RELATED"/>
    <property type="match status" value="1"/>
</dbReference>
<reference evidence="1 2" key="1">
    <citation type="journal article" date="2013" name="BMC Genomics">
        <title>Reconstruction of the lipid metabolism for the microalga Monoraphidium neglectum from its genome sequence reveals characteristics suitable for biofuel production.</title>
        <authorList>
            <person name="Bogen C."/>
            <person name="Al-Dilaimi A."/>
            <person name="Albersmeier A."/>
            <person name="Wichmann J."/>
            <person name="Grundmann M."/>
            <person name="Rupp O."/>
            <person name="Lauersen K.J."/>
            <person name="Blifernez-Klassen O."/>
            <person name="Kalinowski J."/>
            <person name="Goesmann A."/>
            <person name="Mussgnug J.H."/>
            <person name="Kruse O."/>
        </authorList>
    </citation>
    <scope>NUCLEOTIDE SEQUENCE [LARGE SCALE GENOMIC DNA]</scope>
    <source>
        <strain evidence="1 2">SAG 48.87</strain>
    </source>
</reference>
<dbReference type="GO" id="GO:0009507">
    <property type="term" value="C:chloroplast"/>
    <property type="evidence" value="ECO:0007669"/>
    <property type="project" value="TreeGrafter"/>
</dbReference>
<evidence type="ECO:0000313" key="2">
    <source>
        <dbReference type="Proteomes" id="UP000054498"/>
    </source>
</evidence>
<dbReference type="KEGG" id="mng:MNEG_5362"/>
<dbReference type="EMBL" id="KK101011">
    <property type="protein sequence ID" value="KIZ02600.1"/>
    <property type="molecule type" value="Genomic_DNA"/>
</dbReference>
<evidence type="ECO:0000313" key="1">
    <source>
        <dbReference type="EMBL" id="KIZ02600.1"/>
    </source>
</evidence>
<dbReference type="AlphaFoldDB" id="A0A0D2MHT1"/>
<dbReference type="OrthoDB" id="1621991at2759"/>
<gene>
    <name evidence="1" type="ORF">MNEG_5362</name>
</gene>
<dbReference type="Proteomes" id="UP000054498">
    <property type="component" value="Unassembled WGS sequence"/>
</dbReference>
<organism evidence="1 2">
    <name type="scientific">Monoraphidium neglectum</name>
    <dbReference type="NCBI Taxonomy" id="145388"/>
    <lineage>
        <taxon>Eukaryota</taxon>
        <taxon>Viridiplantae</taxon>
        <taxon>Chlorophyta</taxon>
        <taxon>core chlorophytes</taxon>
        <taxon>Chlorophyceae</taxon>
        <taxon>CS clade</taxon>
        <taxon>Sphaeropleales</taxon>
        <taxon>Selenastraceae</taxon>
        <taxon>Monoraphidium</taxon>
    </lineage>
</organism>
<dbReference type="PANTHER" id="PTHR37764">
    <property type="entry name" value="KETOSE/ALDOSE ISOMERASE, PUTATIVE (MOG1/PSBP/DUF1795-LIKE PHOTOSYSTEM II REACTION CENTER PSBP FAMILY PROTEIN)-RELATED"/>
    <property type="match status" value="1"/>
</dbReference>
<accession>A0A0D2MHT1</accession>
<name>A0A0D2MHT1_9CHLO</name>
<dbReference type="STRING" id="145388.A0A0D2MHT1"/>